<dbReference type="Pfam" id="PF12801">
    <property type="entry name" value="Fer4_5"/>
    <property type="match status" value="1"/>
</dbReference>
<dbReference type="InterPro" id="IPR017900">
    <property type="entry name" value="4Fe4S_Fe_S_CS"/>
</dbReference>
<feature type="transmembrane region" description="Helical" evidence="7">
    <location>
        <begin position="155"/>
        <end position="177"/>
    </location>
</feature>
<dbReference type="GO" id="GO:0005886">
    <property type="term" value="C:plasma membrane"/>
    <property type="evidence" value="ECO:0007669"/>
    <property type="project" value="TreeGrafter"/>
</dbReference>
<dbReference type="InterPro" id="IPR017896">
    <property type="entry name" value="4Fe4S_Fe-S-bd"/>
</dbReference>
<evidence type="ECO:0000256" key="5">
    <source>
        <dbReference type="ARBA" id="ARBA00023004"/>
    </source>
</evidence>
<dbReference type="SUPFAM" id="SSF54862">
    <property type="entry name" value="4Fe-4S ferredoxins"/>
    <property type="match status" value="1"/>
</dbReference>
<keyword evidence="1" id="KW-0813">Transport</keyword>
<evidence type="ECO:0000256" key="7">
    <source>
        <dbReference type="SAM" id="Phobius"/>
    </source>
</evidence>
<gene>
    <name evidence="9" type="ORF">CA834_10285</name>
</gene>
<dbReference type="PROSITE" id="PS00198">
    <property type="entry name" value="4FE4S_FER_1"/>
    <property type="match status" value="1"/>
</dbReference>
<keyword evidence="7" id="KW-0812">Transmembrane</keyword>
<dbReference type="PROSITE" id="PS51379">
    <property type="entry name" value="4FE4S_FER_2"/>
    <property type="match status" value="1"/>
</dbReference>
<dbReference type="GO" id="GO:0046872">
    <property type="term" value="F:metal ion binding"/>
    <property type="evidence" value="ECO:0007669"/>
    <property type="project" value="UniProtKB-KW"/>
</dbReference>
<evidence type="ECO:0000256" key="6">
    <source>
        <dbReference type="ARBA" id="ARBA00023014"/>
    </source>
</evidence>
<dbReference type="GO" id="GO:0051539">
    <property type="term" value="F:4 iron, 4 sulfur cluster binding"/>
    <property type="evidence" value="ECO:0007669"/>
    <property type="project" value="UniProtKB-KW"/>
</dbReference>
<dbReference type="RefSeq" id="WP_094968618.1">
    <property type="nucleotide sequence ID" value="NZ_NGJN01000005.1"/>
</dbReference>
<evidence type="ECO:0000313" key="9">
    <source>
        <dbReference type="EMBL" id="OZV68029.1"/>
    </source>
</evidence>
<dbReference type="InterPro" id="IPR013783">
    <property type="entry name" value="Ig-like_fold"/>
</dbReference>
<feature type="transmembrane region" description="Helical" evidence="7">
    <location>
        <begin position="197"/>
        <end position="214"/>
    </location>
</feature>
<dbReference type="Gene3D" id="1.10.1060.10">
    <property type="entry name" value="Alpha-helical ferredoxin"/>
    <property type="match status" value="1"/>
</dbReference>
<feature type="transmembrane region" description="Helical" evidence="7">
    <location>
        <begin position="84"/>
        <end position="110"/>
    </location>
</feature>
<protein>
    <submittedName>
        <fullName evidence="9">Cytochrome c oxidase accessory protein CcoG</fullName>
    </submittedName>
</protein>
<sequence>METPENEVFRDSIATISEEGKRNWIFPKIPSGPFYEKRKIVSYILLAFLFAAPFIKVNGNQFLMFNVLERRFNIFGFPFWPQDFHLFVISMIIGVVFITLFTVGFGRIFCGWICPQTIFMEMVFRRIEFWIDGDRNKQMRLARQKWDAEKIRKRLLKWFIFLIISFLIANVFLAYLIGGDKLLKYITDGPTSHMGTLIPLLIFTGVFYFVFAWFREQVCIIACPYGRLQGVLLDNKSIIVAYDHKRGEAENGRKKFRKGEDREALGYGDCIDCFQCVHVCPTGIDIRNGTQLECVNCTACIDECDTIMEKINLPKGLIRYASEENIEKKAPFKLTARMKGYIAVLVILIGVLAGMLALRNDVEARILRLPGQLYEKKDNNIISNVYTYKLVNKTSKNIEDVSFKLRGTEGTIELVSTSDSFTVDAQGLAEGTLFIELNQADLPGDKHELMIEVYSKDELIETTSVTFLGPRRFN</sequence>
<accession>A0A265URT5</accession>
<evidence type="ECO:0000256" key="3">
    <source>
        <dbReference type="ARBA" id="ARBA00022723"/>
    </source>
</evidence>
<keyword evidence="10" id="KW-1185">Reference proteome</keyword>
<comment type="caution">
    <text evidence="9">The sequence shown here is derived from an EMBL/GenBank/DDBJ whole genome shotgun (WGS) entry which is preliminary data.</text>
</comment>
<reference evidence="9 10" key="1">
    <citation type="submission" date="2017-05" db="EMBL/GenBank/DDBJ databases">
        <title>The draft genome sequence of Idiomarina salinarum WNB302.</title>
        <authorList>
            <person name="Sun Y."/>
            <person name="Chen B."/>
            <person name="Du Z."/>
        </authorList>
    </citation>
    <scope>NUCLEOTIDE SEQUENCE [LARGE SCALE GENOMIC DNA]</scope>
    <source>
        <strain evidence="9 10">WNB302</strain>
    </source>
</reference>
<feature type="transmembrane region" description="Helical" evidence="7">
    <location>
        <begin position="338"/>
        <end position="358"/>
    </location>
</feature>
<dbReference type="Proteomes" id="UP000216840">
    <property type="component" value="Unassembled WGS sequence"/>
</dbReference>
<dbReference type="PANTHER" id="PTHR30176">
    <property type="entry name" value="FERREDOXIN-TYPE PROTEIN NAPH"/>
    <property type="match status" value="1"/>
</dbReference>
<dbReference type="Pfam" id="PF13746">
    <property type="entry name" value="Fer4_18"/>
    <property type="match status" value="1"/>
</dbReference>
<dbReference type="PANTHER" id="PTHR30176:SF3">
    <property type="entry name" value="FERREDOXIN-TYPE PROTEIN NAPH"/>
    <property type="match status" value="1"/>
</dbReference>
<name>A0A265URT5_9FLAO</name>
<keyword evidence="5" id="KW-0408">Iron</keyword>
<dbReference type="AlphaFoldDB" id="A0A265URT5"/>
<keyword evidence="7" id="KW-0472">Membrane</keyword>
<dbReference type="Pfam" id="PF11614">
    <property type="entry name" value="FixG_C"/>
    <property type="match status" value="1"/>
</dbReference>
<evidence type="ECO:0000256" key="4">
    <source>
        <dbReference type="ARBA" id="ARBA00022982"/>
    </source>
</evidence>
<organism evidence="9 10">
    <name type="scientific">Winogradskyella aurantia</name>
    <dbReference type="NCBI Taxonomy" id="1915063"/>
    <lineage>
        <taxon>Bacteria</taxon>
        <taxon>Pseudomonadati</taxon>
        <taxon>Bacteroidota</taxon>
        <taxon>Flavobacteriia</taxon>
        <taxon>Flavobacteriales</taxon>
        <taxon>Flavobacteriaceae</taxon>
        <taxon>Winogradskyella</taxon>
    </lineage>
</organism>
<feature type="transmembrane region" description="Helical" evidence="7">
    <location>
        <begin position="40"/>
        <end position="64"/>
    </location>
</feature>
<keyword evidence="3" id="KW-0479">Metal-binding</keyword>
<evidence type="ECO:0000256" key="2">
    <source>
        <dbReference type="ARBA" id="ARBA00022485"/>
    </source>
</evidence>
<evidence type="ECO:0000259" key="8">
    <source>
        <dbReference type="PROSITE" id="PS51379"/>
    </source>
</evidence>
<dbReference type="InterPro" id="IPR014116">
    <property type="entry name" value="Cyt_c_oxidase_cbb3_FixG"/>
</dbReference>
<dbReference type="NCBIfam" id="TIGR02745">
    <property type="entry name" value="ccoG_rdxA_fixG"/>
    <property type="match status" value="1"/>
</dbReference>
<dbReference type="EMBL" id="NGJN01000005">
    <property type="protein sequence ID" value="OZV68029.1"/>
    <property type="molecule type" value="Genomic_DNA"/>
</dbReference>
<dbReference type="InterPro" id="IPR051684">
    <property type="entry name" value="Electron_Trans/Redox"/>
</dbReference>
<dbReference type="Gene3D" id="2.60.40.10">
    <property type="entry name" value="Immunoglobulins"/>
    <property type="match status" value="1"/>
</dbReference>
<evidence type="ECO:0000313" key="10">
    <source>
        <dbReference type="Proteomes" id="UP000216840"/>
    </source>
</evidence>
<keyword evidence="7" id="KW-1133">Transmembrane helix</keyword>
<keyword evidence="2" id="KW-0004">4Fe-4S</keyword>
<dbReference type="InterPro" id="IPR032879">
    <property type="entry name" value="FixG_C"/>
</dbReference>
<evidence type="ECO:0000256" key="1">
    <source>
        <dbReference type="ARBA" id="ARBA00022448"/>
    </source>
</evidence>
<dbReference type="InterPro" id="IPR009051">
    <property type="entry name" value="Helical_ferredxn"/>
</dbReference>
<proteinExistence type="predicted"/>
<keyword evidence="6" id="KW-0411">Iron-sulfur</keyword>
<keyword evidence="4" id="KW-0249">Electron transport</keyword>
<dbReference type="OrthoDB" id="9811700at2"/>
<feature type="domain" description="4Fe-4S ferredoxin-type" evidence="8">
    <location>
        <begin position="261"/>
        <end position="289"/>
    </location>
</feature>